<dbReference type="Pfam" id="PF12796">
    <property type="entry name" value="Ank_2"/>
    <property type="match status" value="2"/>
</dbReference>
<protein>
    <submittedName>
        <fullName evidence="2">ANR27-like protein</fullName>
    </submittedName>
</protein>
<sequence length="990" mass="111832">MSRYDEDLYDNPFFIYLEKQLKPLFDKAASNRWIVCIPRYAAVKDEKLSQSDGEDHILVPSPGSESAFSTVSKHTVTVQQGVIVLGNGFKHKKKVEILFEETFFNSSDESYRVLCVGELFNRDKIAENKDKDSVDYSRPPATYEECYKILWGITGSTRTKESLDKVLLTFCAEYQRFTGDITPSLVKRNIKQYDMYMASLKLSVEMYFMNAVHKHLFATITNCVRTTDANLNKMNRNLVDVRLEHLDVRPEYDQNLPAARKELSMTANLMYMKHFLLSRVTETDEFRQTQSQQSQDESLATRGKDPPGLSPLPRKTLHLAAFYGQAGLIDILVKLRCLTDASDYLGCTPLHMATLKGHQNVICVKAILFLDILKSRLNVNAQNDMGDTPLHLAAKVRNRKRQTPLNVAQNPDIKKALQIVLDDPPPLIYRHPESTIKPVHYSKGTVTPNPKNTIPTLSPAPTPNGQDDQSPETPHGFEIVDVRDRSPVQLVDNSSKEMMSPRTPVVASLDQAENTRQVKYHFGWMDSDTSESPSPISRQATASDKMCHPLCQCDKCLDIQKHSNMNCVSINCQSKRGFAPLHTCVIENNLEVFTLLLKKGAFVNILTNKHITPLHLACHHDRPQKNSRLDVCNTNGNTPLHHTAIRGCFESTKLLLQNGARPDVVNKHNHSPLDVAKSEEVRQLLLKELETLPPISEKSDTKNEDIFNHGGLNTVHKGTLNKPADGGRHQSSDPKLLNQSSTTRCHSLHKSRTFDGGPVITPDRENLSLSIKTFDKQRKLKRSKTFDHSSPNIDNPELKLSLSIQHFDKVNSLRHVEITDKSRAMLEQLKLPLEIQHFETGTLKHVEPLDKSSPMYIYEISRDTSCYSDYCDTPMVEKTEEFQFKGDKFVDKCSNTDSDQSTVSKENITGESEVCETPDDTLFEHSRTGDHVDELQHGRAVTNSSELKNGGDDIDAFLKERDTTDKVLYEPISSINSSMDLPDEDIENCT</sequence>
<dbReference type="InterPro" id="IPR037191">
    <property type="entry name" value="VPS9_dom_sf"/>
</dbReference>
<reference evidence="2" key="1">
    <citation type="submission" date="2022-11" db="EMBL/GenBank/DDBJ databases">
        <title>Centuries of genome instability and evolution in soft-shell clam transmissible cancer (bioRxiv).</title>
        <authorList>
            <person name="Hart S.F.M."/>
            <person name="Yonemitsu M.A."/>
            <person name="Giersch R.M."/>
            <person name="Beal B.F."/>
            <person name="Arriagada G."/>
            <person name="Davis B.W."/>
            <person name="Ostrander E.A."/>
            <person name="Goff S.P."/>
            <person name="Metzger M.J."/>
        </authorList>
    </citation>
    <scope>NUCLEOTIDE SEQUENCE</scope>
    <source>
        <strain evidence="2">MELC-2E11</strain>
        <tissue evidence="2">Siphon/mantle</tissue>
    </source>
</reference>
<evidence type="ECO:0000256" key="1">
    <source>
        <dbReference type="SAM" id="MobiDB-lite"/>
    </source>
</evidence>
<feature type="compositionally biased region" description="Polar residues" evidence="1">
    <location>
        <begin position="288"/>
        <end position="298"/>
    </location>
</feature>
<dbReference type="InterPro" id="IPR051248">
    <property type="entry name" value="UPF0507/Ank_repeat_27"/>
</dbReference>
<keyword evidence="3" id="KW-1185">Reference proteome</keyword>
<dbReference type="SUPFAM" id="SSF48403">
    <property type="entry name" value="Ankyrin repeat"/>
    <property type="match status" value="2"/>
</dbReference>
<accession>A0ABY7ETN8</accession>
<dbReference type="PANTHER" id="PTHR24170:SF2">
    <property type="entry name" value="ANKYRIN REPEAT DOMAIN-CONTAINING PROTEIN 27"/>
    <property type="match status" value="1"/>
</dbReference>
<dbReference type="PANTHER" id="PTHR24170">
    <property type="entry name" value="ANKYRIN REPEAT DOMAIN-CONTAINING PROTEIN 27"/>
    <property type="match status" value="1"/>
</dbReference>
<dbReference type="InterPro" id="IPR002110">
    <property type="entry name" value="Ankyrin_rpt"/>
</dbReference>
<feature type="compositionally biased region" description="Polar residues" evidence="1">
    <location>
        <begin position="444"/>
        <end position="456"/>
    </location>
</feature>
<organism evidence="2 3">
    <name type="scientific">Mya arenaria</name>
    <name type="common">Soft-shell clam</name>
    <dbReference type="NCBI Taxonomy" id="6604"/>
    <lineage>
        <taxon>Eukaryota</taxon>
        <taxon>Metazoa</taxon>
        <taxon>Spiralia</taxon>
        <taxon>Lophotrochozoa</taxon>
        <taxon>Mollusca</taxon>
        <taxon>Bivalvia</taxon>
        <taxon>Autobranchia</taxon>
        <taxon>Heteroconchia</taxon>
        <taxon>Euheterodonta</taxon>
        <taxon>Imparidentia</taxon>
        <taxon>Neoheterodontei</taxon>
        <taxon>Myida</taxon>
        <taxon>Myoidea</taxon>
        <taxon>Myidae</taxon>
        <taxon>Mya</taxon>
    </lineage>
</organism>
<feature type="compositionally biased region" description="Polar residues" evidence="1">
    <location>
        <begin position="463"/>
        <end position="472"/>
    </location>
</feature>
<feature type="compositionally biased region" description="Basic and acidic residues" evidence="1">
    <location>
        <begin position="697"/>
        <end position="707"/>
    </location>
</feature>
<dbReference type="CDD" id="cd22886">
    <property type="entry name" value="ANKRD27_zf2"/>
    <property type="match status" value="1"/>
</dbReference>
<gene>
    <name evidence="2" type="ORF">MAR_026331</name>
</gene>
<evidence type="ECO:0000313" key="3">
    <source>
        <dbReference type="Proteomes" id="UP001164746"/>
    </source>
</evidence>
<dbReference type="SUPFAM" id="SSF109993">
    <property type="entry name" value="VPS9 domain"/>
    <property type="match status" value="1"/>
</dbReference>
<feature type="region of interest" description="Disordered" evidence="1">
    <location>
        <begin position="696"/>
        <end position="761"/>
    </location>
</feature>
<dbReference type="Proteomes" id="UP001164746">
    <property type="component" value="Chromosome 8"/>
</dbReference>
<proteinExistence type="predicted"/>
<evidence type="ECO:0000313" key="2">
    <source>
        <dbReference type="EMBL" id="WAR12151.1"/>
    </source>
</evidence>
<dbReference type="SMART" id="SM00248">
    <property type="entry name" value="ANK"/>
    <property type="match status" value="4"/>
</dbReference>
<dbReference type="EMBL" id="CP111019">
    <property type="protein sequence ID" value="WAR12151.1"/>
    <property type="molecule type" value="Genomic_DNA"/>
</dbReference>
<feature type="region of interest" description="Disordered" evidence="1">
    <location>
        <begin position="287"/>
        <end position="311"/>
    </location>
</feature>
<feature type="region of interest" description="Disordered" evidence="1">
    <location>
        <begin position="439"/>
        <end position="476"/>
    </location>
</feature>
<dbReference type="InterPro" id="IPR036770">
    <property type="entry name" value="Ankyrin_rpt-contain_sf"/>
</dbReference>
<dbReference type="Pfam" id="PF00023">
    <property type="entry name" value="Ank"/>
    <property type="match status" value="1"/>
</dbReference>
<dbReference type="Gene3D" id="1.25.40.20">
    <property type="entry name" value="Ankyrin repeat-containing domain"/>
    <property type="match status" value="3"/>
</dbReference>
<name>A0ABY7ETN8_MYAAR</name>